<accession>A0ABW4RU06</accession>
<dbReference type="RefSeq" id="WP_343872603.1">
    <property type="nucleotide sequence ID" value="NZ_BAAAIX010000009.1"/>
</dbReference>
<evidence type="ECO:0000313" key="5">
    <source>
        <dbReference type="Proteomes" id="UP001597326"/>
    </source>
</evidence>
<evidence type="ECO:0000256" key="1">
    <source>
        <dbReference type="ARBA" id="ARBA00022723"/>
    </source>
</evidence>
<reference evidence="5" key="1">
    <citation type="journal article" date="2019" name="Int. J. Syst. Evol. Microbiol.">
        <title>The Global Catalogue of Microorganisms (GCM) 10K type strain sequencing project: providing services to taxonomists for standard genome sequencing and annotation.</title>
        <authorList>
            <consortium name="The Broad Institute Genomics Platform"/>
            <consortium name="The Broad Institute Genome Sequencing Center for Infectious Disease"/>
            <person name="Wu L."/>
            <person name="Ma J."/>
        </authorList>
    </citation>
    <scope>NUCLEOTIDE SEQUENCE [LARGE SCALE GENOMIC DNA]</scope>
    <source>
        <strain evidence="5">CAIM 431</strain>
    </source>
</reference>
<comment type="caution">
    <text evidence="4">The sequence shown here is derived from an EMBL/GenBank/DDBJ whole genome shotgun (WGS) entry which is preliminary data.</text>
</comment>
<dbReference type="InterPro" id="IPR051158">
    <property type="entry name" value="Metallophosphoesterase_sf"/>
</dbReference>
<proteinExistence type="predicted"/>
<gene>
    <name evidence="4" type="ORF">ACFSCS_05105</name>
</gene>
<keyword evidence="1" id="KW-0479">Metal-binding</keyword>
<keyword evidence="5" id="KW-1185">Reference proteome</keyword>
<dbReference type="Proteomes" id="UP001597326">
    <property type="component" value="Unassembled WGS sequence"/>
</dbReference>
<name>A0ABW4RU06_9ACTN</name>
<feature type="domain" description="Calcineurin-like phosphoesterase" evidence="3">
    <location>
        <begin position="51"/>
        <end position="213"/>
    </location>
</feature>
<dbReference type="EMBL" id="JBHUFZ010000011">
    <property type="protein sequence ID" value="MFD1889569.1"/>
    <property type="molecule type" value="Genomic_DNA"/>
</dbReference>
<dbReference type="InterPro" id="IPR004843">
    <property type="entry name" value="Calcineurin-like_PHP"/>
</dbReference>
<evidence type="ECO:0000313" key="4">
    <source>
        <dbReference type="EMBL" id="MFD1889569.1"/>
    </source>
</evidence>
<organism evidence="4 5">
    <name type="scientific">Luteococcus peritonei</name>
    <dbReference type="NCBI Taxonomy" id="88874"/>
    <lineage>
        <taxon>Bacteria</taxon>
        <taxon>Bacillati</taxon>
        <taxon>Actinomycetota</taxon>
        <taxon>Actinomycetes</taxon>
        <taxon>Propionibacteriales</taxon>
        <taxon>Propionibacteriaceae</taxon>
        <taxon>Luteococcus</taxon>
    </lineage>
</organism>
<dbReference type="Pfam" id="PF00149">
    <property type="entry name" value="Metallophos"/>
    <property type="match status" value="1"/>
</dbReference>
<dbReference type="InterPro" id="IPR029052">
    <property type="entry name" value="Metallo-depent_PP-like"/>
</dbReference>
<keyword evidence="2" id="KW-0378">Hydrolase</keyword>
<protein>
    <submittedName>
        <fullName evidence="4">Metallophosphoesterase</fullName>
    </submittedName>
</protein>
<dbReference type="SUPFAM" id="SSF56300">
    <property type="entry name" value="Metallo-dependent phosphatases"/>
    <property type="match status" value="1"/>
</dbReference>
<sequence>MLRRLLRTLLVLTLVGAVLLAAVVLRSRWETGHTRLETVEHRTDQLSQELRMLQITDVHDMRPGPQRDGIVAQARELRPDLVALTGDLINSYTKDLSRIEPFVAELAALDIPLFYVPGNHEWASGLLPQVVEMLERHGVVVLRNANQRFDGPWGSLDVVGTDDYHTGVGNLEQALVGARPKAYHLVLTHSPEKLFDDLGRLDADLAVCGHTHGGQVRLPWLGALYTPGGGFLPRLDKGLFRNGAATLYIDSGVGQSTPMRLGVQSQITLHRISPS</sequence>
<dbReference type="Gene3D" id="3.60.21.10">
    <property type="match status" value="1"/>
</dbReference>
<dbReference type="PANTHER" id="PTHR31302">
    <property type="entry name" value="TRANSMEMBRANE PROTEIN WITH METALLOPHOSPHOESTERASE DOMAIN-RELATED"/>
    <property type="match status" value="1"/>
</dbReference>
<evidence type="ECO:0000256" key="2">
    <source>
        <dbReference type="ARBA" id="ARBA00022801"/>
    </source>
</evidence>
<evidence type="ECO:0000259" key="3">
    <source>
        <dbReference type="Pfam" id="PF00149"/>
    </source>
</evidence>
<dbReference type="PANTHER" id="PTHR31302:SF31">
    <property type="entry name" value="PHOSPHODIESTERASE YAEI"/>
    <property type="match status" value="1"/>
</dbReference>